<keyword evidence="4 6" id="KW-1133">Transmembrane helix</keyword>
<feature type="transmembrane region" description="Helical" evidence="6">
    <location>
        <begin position="279"/>
        <end position="306"/>
    </location>
</feature>
<keyword evidence="3 6" id="KW-0812">Transmembrane</keyword>
<reference evidence="8" key="1">
    <citation type="journal article" date="2019" name="Int. J. Syst. Evol. Microbiol.">
        <title>The Global Catalogue of Microorganisms (GCM) 10K type strain sequencing project: providing services to taxonomists for standard genome sequencing and annotation.</title>
        <authorList>
            <consortium name="The Broad Institute Genomics Platform"/>
            <consortium name="The Broad Institute Genome Sequencing Center for Infectious Disease"/>
            <person name="Wu L."/>
            <person name="Ma J."/>
        </authorList>
    </citation>
    <scope>NUCLEOTIDE SEQUENCE [LARGE SCALE GENOMIC DNA]</scope>
    <source>
        <strain evidence="8">NBRC 101365</strain>
    </source>
</reference>
<keyword evidence="5 6" id="KW-0472">Membrane</keyword>
<dbReference type="Proteomes" id="UP001156882">
    <property type="component" value="Unassembled WGS sequence"/>
</dbReference>
<feature type="transmembrane region" description="Helical" evidence="6">
    <location>
        <begin position="42"/>
        <end position="61"/>
    </location>
</feature>
<keyword evidence="2" id="KW-1003">Cell membrane</keyword>
<evidence type="ECO:0000313" key="7">
    <source>
        <dbReference type="EMBL" id="GLS19073.1"/>
    </source>
</evidence>
<dbReference type="PANTHER" id="PTHR43370">
    <property type="entry name" value="SUGAR ABC TRANSPORTER INTEGRAL MEMBRANE PROTEIN-RELATED"/>
    <property type="match status" value="1"/>
</dbReference>
<evidence type="ECO:0000256" key="2">
    <source>
        <dbReference type="ARBA" id="ARBA00022475"/>
    </source>
</evidence>
<proteinExistence type="predicted"/>
<dbReference type="InterPro" id="IPR001851">
    <property type="entry name" value="ABC_transp_permease"/>
</dbReference>
<feature type="transmembrane region" description="Helical" evidence="6">
    <location>
        <begin position="99"/>
        <end position="117"/>
    </location>
</feature>
<feature type="transmembrane region" description="Helical" evidence="6">
    <location>
        <begin position="147"/>
        <end position="169"/>
    </location>
</feature>
<comment type="caution">
    <text evidence="7">The sequence shown here is derived from an EMBL/GenBank/DDBJ whole genome shotgun (WGS) entry which is preliminary data.</text>
</comment>
<evidence type="ECO:0000256" key="5">
    <source>
        <dbReference type="ARBA" id="ARBA00023136"/>
    </source>
</evidence>
<dbReference type="EMBL" id="BSPC01000017">
    <property type="protein sequence ID" value="GLS19073.1"/>
    <property type="molecule type" value="Genomic_DNA"/>
</dbReference>
<comment type="subcellular location">
    <subcellularLocation>
        <location evidence="1">Cell membrane</location>
        <topology evidence="1">Multi-pass membrane protein</topology>
    </subcellularLocation>
</comment>
<gene>
    <name evidence="7" type="ORF">GCM10007874_20900</name>
</gene>
<feature type="transmembrane region" description="Helical" evidence="6">
    <location>
        <begin position="12"/>
        <end position="30"/>
    </location>
</feature>
<dbReference type="PANTHER" id="PTHR43370:SF2">
    <property type="entry name" value="ABC TRANSPORTER PERMEASE PROTEIN"/>
    <property type="match status" value="1"/>
</dbReference>
<feature type="transmembrane region" description="Helical" evidence="6">
    <location>
        <begin position="199"/>
        <end position="218"/>
    </location>
</feature>
<organism evidence="7 8">
    <name type="scientific">Labrys miyagiensis</name>
    <dbReference type="NCBI Taxonomy" id="346912"/>
    <lineage>
        <taxon>Bacteria</taxon>
        <taxon>Pseudomonadati</taxon>
        <taxon>Pseudomonadota</taxon>
        <taxon>Alphaproteobacteria</taxon>
        <taxon>Hyphomicrobiales</taxon>
        <taxon>Xanthobacteraceae</taxon>
        <taxon>Labrys</taxon>
    </lineage>
</organism>
<evidence type="ECO:0000256" key="1">
    <source>
        <dbReference type="ARBA" id="ARBA00004651"/>
    </source>
</evidence>
<evidence type="ECO:0000256" key="6">
    <source>
        <dbReference type="SAM" id="Phobius"/>
    </source>
</evidence>
<evidence type="ECO:0000256" key="4">
    <source>
        <dbReference type="ARBA" id="ARBA00022989"/>
    </source>
</evidence>
<evidence type="ECO:0000256" key="3">
    <source>
        <dbReference type="ARBA" id="ARBA00022692"/>
    </source>
</evidence>
<feature type="transmembrane region" description="Helical" evidence="6">
    <location>
        <begin position="67"/>
        <end position="92"/>
    </location>
</feature>
<dbReference type="RefSeq" id="WP_284311947.1">
    <property type="nucleotide sequence ID" value="NZ_BSPC01000017.1"/>
</dbReference>
<name>A0ABQ6CH87_9HYPH</name>
<accession>A0ABQ6CH87</accession>
<dbReference type="Pfam" id="PF02653">
    <property type="entry name" value="BPD_transp_2"/>
    <property type="match status" value="1"/>
</dbReference>
<keyword evidence="8" id="KW-1185">Reference proteome</keyword>
<protein>
    <submittedName>
        <fullName evidence="7">ABC transporter permease</fullName>
    </submittedName>
</protein>
<dbReference type="CDD" id="cd06580">
    <property type="entry name" value="TM_PBP1_transp_TpRbsC_like"/>
    <property type="match status" value="1"/>
</dbReference>
<evidence type="ECO:0000313" key="8">
    <source>
        <dbReference type="Proteomes" id="UP001156882"/>
    </source>
</evidence>
<sequence length="314" mass="33188">MSAVLEQVFQIGFFAATLRIATPLIFASLGELISERAGVLNLGIEGIMLLSAMTGFTAAYFTGNLWLGILAAIATGAAMGALHAVFTVVLGLSQHVSGIGVTLFCTGLAYFFYRLIFGQQSSPPTVTAFQPVPIPGLSAIPFVGPVLFNQFALVYLALLGVGLVAFILYRTPWGLGLRMVGENPRAADSAGINVMARRFQAVVLGGALMGVGGAFLTLAQFNAFTFGVISGRGWVAIALVVFGRWDPVRAAGAALLFALIDALQLRLQASGLGHIPYEAFLMLPFVFTIVAMALMSRNAVAPAALLKPFRKEER</sequence>